<dbReference type="OrthoDB" id="7726503at2"/>
<dbReference type="STRING" id="218672.SAMN04489759_10259"/>
<name>A0A1G7KL50_9RHOB</name>
<organism evidence="2 3">
    <name type="scientific">Sulfitobacter delicatus</name>
    <dbReference type="NCBI Taxonomy" id="218672"/>
    <lineage>
        <taxon>Bacteria</taxon>
        <taxon>Pseudomonadati</taxon>
        <taxon>Pseudomonadota</taxon>
        <taxon>Alphaproteobacteria</taxon>
        <taxon>Rhodobacterales</taxon>
        <taxon>Roseobacteraceae</taxon>
        <taxon>Sulfitobacter</taxon>
    </lineage>
</organism>
<keyword evidence="3" id="KW-1185">Reference proteome</keyword>
<accession>A0A1G7KL50</accession>
<protein>
    <recommendedName>
        <fullName evidence="4">Thioredoxin domain-containing protein</fullName>
    </recommendedName>
</protein>
<dbReference type="RefSeq" id="WP_093739285.1">
    <property type="nucleotide sequence ID" value="NZ_FNBP01000002.1"/>
</dbReference>
<dbReference type="InterPro" id="IPR036249">
    <property type="entry name" value="Thioredoxin-like_sf"/>
</dbReference>
<evidence type="ECO:0008006" key="4">
    <source>
        <dbReference type="Google" id="ProtNLM"/>
    </source>
</evidence>
<dbReference type="AlphaFoldDB" id="A0A1G7KL50"/>
<feature type="signal peptide" evidence="1">
    <location>
        <begin position="1"/>
        <end position="19"/>
    </location>
</feature>
<reference evidence="3" key="1">
    <citation type="submission" date="2016-10" db="EMBL/GenBank/DDBJ databases">
        <authorList>
            <person name="Varghese N."/>
            <person name="Submissions S."/>
        </authorList>
    </citation>
    <scope>NUCLEOTIDE SEQUENCE [LARGE SCALE GENOMIC DNA]</scope>
    <source>
        <strain evidence="3">DSM 16477</strain>
    </source>
</reference>
<sequence>MIRALGVLITLSLAAPAAASELAEMPPAQRAAFEAELRAAILANGDVIAEALAGPQPARSEMQQYIADDLSLLDRLAPTLLEGNDIALFIAEGCAGCADAAQELDDLAKTYEIDFILHDLASPEAKAWAEDLGLREAPFYVLPNMILRGHMPQVVLQKYLSNP</sequence>
<dbReference type="Proteomes" id="UP000199399">
    <property type="component" value="Unassembled WGS sequence"/>
</dbReference>
<dbReference type="SUPFAM" id="SSF52833">
    <property type="entry name" value="Thioredoxin-like"/>
    <property type="match status" value="1"/>
</dbReference>
<dbReference type="EMBL" id="FNBP01000002">
    <property type="protein sequence ID" value="SDF37917.1"/>
    <property type="molecule type" value="Genomic_DNA"/>
</dbReference>
<evidence type="ECO:0000313" key="2">
    <source>
        <dbReference type="EMBL" id="SDF37917.1"/>
    </source>
</evidence>
<evidence type="ECO:0000313" key="3">
    <source>
        <dbReference type="Proteomes" id="UP000199399"/>
    </source>
</evidence>
<evidence type="ECO:0000256" key="1">
    <source>
        <dbReference type="SAM" id="SignalP"/>
    </source>
</evidence>
<keyword evidence="1" id="KW-0732">Signal</keyword>
<gene>
    <name evidence="2" type="ORF">SAMN04489759_10259</name>
</gene>
<feature type="chain" id="PRO_5011489340" description="Thioredoxin domain-containing protein" evidence="1">
    <location>
        <begin position="20"/>
        <end position="163"/>
    </location>
</feature>
<proteinExistence type="predicted"/>